<dbReference type="SUPFAM" id="SSF56112">
    <property type="entry name" value="Protein kinase-like (PK-like)"/>
    <property type="match status" value="1"/>
</dbReference>
<dbReference type="InterPro" id="IPR017441">
    <property type="entry name" value="Protein_kinase_ATP_BS"/>
</dbReference>
<dbReference type="SMART" id="SM00219">
    <property type="entry name" value="TyrKc"/>
    <property type="match status" value="1"/>
</dbReference>
<dbReference type="EC" id="2.7.10.2" evidence="8"/>
<evidence type="ECO:0000259" key="11">
    <source>
        <dbReference type="PROSITE" id="PS50011"/>
    </source>
</evidence>
<reference evidence="13" key="1">
    <citation type="submission" date="2017-10" db="EMBL/GenBank/DDBJ databases">
        <title>Rapid genome shrinkage in a self-fertile nematode reveals novel sperm competition proteins.</title>
        <authorList>
            <person name="Yin D."/>
            <person name="Schwarz E.M."/>
            <person name="Thomas C.G."/>
            <person name="Felde R.L."/>
            <person name="Korf I.F."/>
            <person name="Cutter A.D."/>
            <person name="Schartner C.M."/>
            <person name="Ralston E.J."/>
            <person name="Meyer B.J."/>
            <person name="Haag E.S."/>
        </authorList>
    </citation>
    <scope>NUCLEOTIDE SEQUENCE [LARGE SCALE GENOMIC DNA]</scope>
    <source>
        <strain evidence="13">JU1422</strain>
    </source>
</reference>
<keyword evidence="1 8" id="KW-0808">Transferase</keyword>
<evidence type="ECO:0000313" key="12">
    <source>
        <dbReference type="EMBL" id="PIC46899.1"/>
    </source>
</evidence>
<feature type="compositionally biased region" description="Basic residues" evidence="9">
    <location>
        <begin position="60"/>
        <end position="69"/>
    </location>
</feature>
<evidence type="ECO:0000256" key="4">
    <source>
        <dbReference type="ARBA" id="ARBA00022840"/>
    </source>
</evidence>
<dbReference type="STRING" id="1611254.A0A2G5V573"/>
<dbReference type="InterPro" id="IPR011009">
    <property type="entry name" value="Kinase-like_dom_sf"/>
</dbReference>
<dbReference type="InterPro" id="IPR000719">
    <property type="entry name" value="Prot_kinase_dom"/>
</dbReference>
<evidence type="ECO:0000256" key="8">
    <source>
        <dbReference type="RuleBase" id="RU362096"/>
    </source>
</evidence>
<feature type="domain" description="Protein kinase" evidence="11">
    <location>
        <begin position="198"/>
        <end position="466"/>
    </location>
</feature>
<feature type="compositionally biased region" description="Basic residues" evidence="9">
    <location>
        <begin position="640"/>
        <end position="654"/>
    </location>
</feature>
<dbReference type="Gene3D" id="1.10.510.10">
    <property type="entry name" value="Transferase(Phosphotransferase) domain 1"/>
    <property type="match status" value="1"/>
</dbReference>
<feature type="compositionally biased region" description="Basic and acidic residues" evidence="9">
    <location>
        <begin position="829"/>
        <end position="838"/>
    </location>
</feature>
<keyword evidence="2 7" id="KW-0547">Nucleotide-binding</keyword>
<name>A0A2G5V573_9PELO</name>
<feature type="region of interest" description="Disordered" evidence="9">
    <location>
        <begin position="1"/>
        <end position="70"/>
    </location>
</feature>
<dbReference type="SUPFAM" id="SSF55550">
    <property type="entry name" value="SH2 domain"/>
    <property type="match status" value="1"/>
</dbReference>
<keyword evidence="4 7" id="KW-0067">ATP-binding</keyword>
<keyword evidence="5 8" id="KW-0829">Tyrosine-protein kinase</keyword>
<keyword evidence="6" id="KW-0727">SH2 domain</keyword>
<gene>
    <name evidence="12" type="primary">Cni-C34F11.5</name>
    <name evidence="12" type="synonym">Cnig_chr_II.g6434</name>
    <name evidence="12" type="ORF">B9Z55_006434</name>
</gene>
<dbReference type="EMBL" id="PDUG01000002">
    <property type="protein sequence ID" value="PIC46899.1"/>
    <property type="molecule type" value="Genomic_DNA"/>
</dbReference>
<evidence type="ECO:0000256" key="2">
    <source>
        <dbReference type="ARBA" id="ARBA00022741"/>
    </source>
</evidence>
<dbReference type="GO" id="GO:0004715">
    <property type="term" value="F:non-membrane spanning protein tyrosine kinase activity"/>
    <property type="evidence" value="ECO:0007669"/>
    <property type="project" value="UniProtKB-EC"/>
</dbReference>
<evidence type="ECO:0000256" key="1">
    <source>
        <dbReference type="ARBA" id="ARBA00022679"/>
    </source>
</evidence>
<dbReference type="Pfam" id="PF07714">
    <property type="entry name" value="PK_Tyr_Ser-Thr"/>
    <property type="match status" value="1"/>
</dbReference>
<keyword evidence="3 8" id="KW-0418">Kinase</keyword>
<dbReference type="PROSITE" id="PS00107">
    <property type="entry name" value="PROTEIN_KINASE_ATP"/>
    <property type="match status" value="1"/>
</dbReference>
<dbReference type="Proteomes" id="UP000230233">
    <property type="component" value="Chromosome II"/>
</dbReference>
<feature type="compositionally biased region" description="Basic residues" evidence="9">
    <location>
        <begin position="849"/>
        <end position="861"/>
    </location>
</feature>
<evidence type="ECO:0000256" key="5">
    <source>
        <dbReference type="ARBA" id="ARBA00023137"/>
    </source>
</evidence>
<feature type="compositionally biased region" description="Basic residues" evidence="9">
    <location>
        <begin position="818"/>
        <end position="828"/>
    </location>
</feature>
<comment type="catalytic activity">
    <reaction evidence="8">
        <text>L-tyrosyl-[protein] + ATP = O-phospho-L-tyrosyl-[protein] + ADP + H(+)</text>
        <dbReference type="Rhea" id="RHEA:10596"/>
        <dbReference type="Rhea" id="RHEA-COMP:10136"/>
        <dbReference type="Rhea" id="RHEA-COMP:20101"/>
        <dbReference type="ChEBI" id="CHEBI:15378"/>
        <dbReference type="ChEBI" id="CHEBI:30616"/>
        <dbReference type="ChEBI" id="CHEBI:46858"/>
        <dbReference type="ChEBI" id="CHEBI:61978"/>
        <dbReference type="ChEBI" id="CHEBI:456216"/>
        <dbReference type="EC" id="2.7.10.2"/>
    </reaction>
</comment>
<dbReference type="CDD" id="cd00173">
    <property type="entry name" value="SH2"/>
    <property type="match status" value="1"/>
</dbReference>
<dbReference type="InterPro" id="IPR050198">
    <property type="entry name" value="Non-receptor_tyrosine_kinases"/>
</dbReference>
<dbReference type="InterPro" id="IPR020635">
    <property type="entry name" value="Tyr_kinase_cat_dom"/>
</dbReference>
<comment type="caution">
    <text evidence="12">The sequence shown here is derived from an EMBL/GenBank/DDBJ whole genome shotgun (WGS) entry which is preliminary data.</text>
</comment>
<keyword evidence="13" id="KW-1185">Reference proteome</keyword>
<feature type="region of interest" description="Disordered" evidence="9">
    <location>
        <begin position="818"/>
        <end position="861"/>
    </location>
</feature>
<evidence type="ECO:0000256" key="3">
    <source>
        <dbReference type="ARBA" id="ARBA00022777"/>
    </source>
</evidence>
<evidence type="ECO:0000256" key="7">
    <source>
        <dbReference type="PROSITE-ProRule" id="PRU10141"/>
    </source>
</evidence>
<accession>A0A2G5V573</accession>
<dbReference type="AlphaFoldDB" id="A0A2G5V573"/>
<sequence length="861" mass="102919">MKKPSKRRKNKKPNGKGRKPSRHDSRNPRSPASKERPSGRSRSSEKPSSEIPGLPQPAQTKRRRRRRDWKWKITKKEKQRGYRKQDWFWGYVSQTEAEEFLQDAVDGEFMVRCMLYQEATKTIISVASIVDKNRKVEHFSTNFRRNKWILEHFPSAHRNLMDLVAHYHQNYIGMTQVKLKVPRKHPDWFIKRHKIICPKHAIRLGGGNFGDVVIGAYRRRLVAVKTLKADNDRFLIERDNLMKEASIMKKLEHPYITKIIGVSIDEPSPMLLVEIMACDLKSHIVDRGEKTTLGEKLLYCWQIASGMDFMTQREMVHRDIASRNALFSRYGILKLADFGLSEYIVNLTAVNIGRDHLPVRWYAPEAIQTTTRPATFNEKSEVWSYGVTCNEIFKNGAAPIILRDHHERAGKKEGQVIAAYKDGDDLHVLPKTLPADVKAFFKRLWLRNPADRPNFKEILATLDQWIKVTYPPPPIEMQMVQKIDHCSPITIAEYELLYKNNWDWCPPARKVRIKKNKNLKKTGSIRDKGESKKNTDEEVLKKLKKKLVKRRKMIRLREKLKWWREKRREEKRKAKELISFQRKYLSIKVRRTIGYKKTRDKYEKMVELYAKLMKIRWRKRRPNRQSRFRLRRHRLINKKSKHPVSRNRKTKVVSKKKDEKKRVRVKYVVPTIPKTPKFVTKKRKKSVSGASKDAVVTPKKGTPVKPEPGTVDMLKEKRLRKIRRKRRHQLRKWNKRKHRKKRRVKRRQRRRQKLRRRYRRKKMVVRRLALNVDQKERMRVLKKRRRRKRAVENRLKREARIGKILREWRDLRRLVAARKKKRERKRKLIQSEKNEKKAGKQVPQEKAARSGRKRSGSKQRT</sequence>
<proteinExistence type="inferred from homology"/>
<feature type="compositionally biased region" description="Basic residues" evidence="9">
    <location>
        <begin position="1"/>
        <end position="21"/>
    </location>
</feature>
<dbReference type="InterPro" id="IPR000980">
    <property type="entry name" value="SH2"/>
</dbReference>
<dbReference type="OrthoDB" id="4062651at2759"/>
<feature type="region of interest" description="Disordered" evidence="9">
    <location>
        <begin position="725"/>
        <end position="760"/>
    </location>
</feature>
<evidence type="ECO:0000313" key="13">
    <source>
        <dbReference type="Proteomes" id="UP000230233"/>
    </source>
</evidence>
<dbReference type="Pfam" id="PF00017">
    <property type="entry name" value="SH2"/>
    <property type="match status" value="1"/>
</dbReference>
<dbReference type="GO" id="GO:0005524">
    <property type="term" value="F:ATP binding"/>
    <property type="evidence" value="ECO:0007669"/>
    <property type="project" value="UniProtKB-UniRule"/>
</dbReference>
<evidence type="ECO:0000256" key="6">
    <source>
        <dbReference type="PROSITE-ProRule" id="PRU00191"/>
    </source>
</evidence>
<feature type="compositionally biased region" description="Basic and acidic residues" evidence="9">
    <location>
        <begin position="22"/>
        <end position="48"/>
    </location>
</feature>
<feature type="domain" description="SH2" evidence="10">
    <location>
        <begin position="87"/>
        <end position="183"/>
    </location>
</feature>
<dbReference type="PROSITE" id="PS50011">
    <property type="entry name" value="PROTEIN_KINASE_DOM"/>
    <property type="match status" value="1"/>
</dbReference>
<dbReference type="PANTHER" id="PTHR24418">
    <property type="entry name" value="TYROSINE-PROTEIN KINASE"/>
    <property type="match status" value="1"/>
</dbReference>
<feature type="region of interest" description="Disordered" evidence="9">
    <location>
        <begin position="640"/>
        <end position="662"/>
    </location>
</feature>
<feature type="region of interest" description="Disordered" evidence="9">
    <location>
        <begin position="679"/>
        <end position="710"/>
    </location>
</feature>
<dbReference type="PROSITE" id="PS50001">
    <property type="entry name" value="SH2"/>
    <property type="match status" value="1"/>
</dbReference>
<dbReference type="InterPro" id="IPR001245">
    <property type="entry name" value="Ser-Thr/Tyr_kinase_cat_dom"/>
</dbReference>
<organism evidence="12 13">
    <name type="scientific">Caenorhabditis nigoni</name>
    <dbReference type="NCBI Taxonomy" id="1611254"/>
    <lineage>
        <taxon>Eukaryota</taxon>
        <taxon>Metazoa</taxon>
        <taxon>Ecdysozoa</taxon>
        <taxon>Nematoda</taxon>
        <taxon>Chromadorea</taxon>
        <taxon>Rhabditida</taxon>
        <taxon>Rhabditina</taxon>
        <taxon>Rhabditomorpha</taxon>
        <taxon>Rhabditoidea</taxon>
        <taxon>Rhabditidae</taxon>
        <taxon>Peloderinae</taxon>
        <taxon>Caenorhabditis</taxon>
    </lineage>
</organism>
<feature type="binding site" evidence="7">
    <location>
        <position position="225"/>
    </location>
    <ligand>
        <name>ATP</name>
        <dbReference type="ChEBI" id="CHEBI:30616"/>
    </ligand>
</feature>
<dbReference type="SMART" id="SM00252">
    <property type="entry name" value="SH2"/>
    <property type="match status" value="1"/>
</dbReference>
<evidence type="ECO:0000256" key="9">
    <source>
        <dbReference type="SAM" id="MobiDB-lite"/>
    </source>
</evidence>
<dbReference type="Gene3D" id="3.30.505.10">
    <property type="entry name" value="SH2 domain"/>
    <property type="match status" value="1"/>
</dbReference>
<comment type="similarity">
    <text evidence="8">Belongs to the protein kinase superfamily. Tyr protein kinase family.</text>
</comment>
<evidence type="ECO:0000259" key="10">
    <source>
        <dbReference type="PROSITE" id="PS50001"/>
    </source>
</evidence>
<protein>
    <recommendedName>
        <fullName evidence="8">Tyrosine-protein kinase</fullName>
        <ecNumber evidence="8">2.7.10.2</ecNumber>
    </recommendedName>
</protein>
<dbReference type="InterPro" id="IPR036860">
    <property type="entry name" value="SH2_dom_sf"/>
</dbReference>